<sequence length="660" mass="74918">MNILHINTNDLRGGAAKVMMRLLQSQQSLGLESNALVGIKESEHSFVYPFDIRKHHKLIQKSKEEGYVNYNTFGAFRLFENPLFQQADVIHLHNMHGDYFNPYAISMLSHIKPIVWTLHDMQSVTGHCSYSYDCSKWMTGCGNCPYPNEYPAIQSDRTHLNWEEKKEIYNNTKLFIVPAAQWIGDIASKGILQGHPMEVVLNGVNIQMYHPMDKQSVRRKYGLPTNKIIIGAVANGGTFGEERKGGKYVQKVIDRLIEAGYDVLLVNVGGAVQGYENDYLYHVGYLSTEEEMAEVYNTFDLYIFPSLADTCPLVISEAMACGIPIVTFDTGGIPEVVKHAETGFVAPQKDEQALYAYTEILITDSDLRKSFGLAARSYCVANFDHELIAGKYIKVYEKAIQVFEHRKDETLYFDLEHVPTVIKNQQLFLHAEQLKGKPLVEEIRKSQTLAVISDDTEDLTKEDVVFVRKDKFHLAENYFKTMLYKTLKTDVLTSGITLVRKSGKPFFQPVLPIRENNHILNTAMGSNFYSRSFFDRNNEAILSGNQIQCNSFELYNTESVSILVNDYMKMIVSEPVYIYGAGTHTIELLKESSFLSGYVTGIIDRNPNLIGTKLLEEYEVIGINDIDDNIPILISSASFEEEIYEQLSQIVKNGLIKIYN</sequence>
<dbReference type="EMBL" id="JBEPSB010000006">
    <property type="protein sequence ID" value="MET4560710.1"/>
    <property type="molecule type" value="Genomic_DNA"/>
</dbReference>
<protein>
    <submittedName>
        <fullName evidence="3">Glycosyltransferase involved in cell wall biosynthesis</fullName>
    </submittedName>
</protein>
<name>A0ABV2PIH5_9BACI</name>
<dbReference type="RefSeq" id="WP_354471597.1">
    <property type="nucleotide sequence ID" value="NZ_JBEPSB010000006.1"/>
</dbReference>
<proteinExistence type="predicted"/>
<evidence type="ECO:0000313" key="4">
    <source>
        <dbReference type="Proteomes" id="UP001549363"/>
    </source>
</evidence>
<feature type="domain" description="Glycosyl transferase family 1" evidence="1">
    <location>
        <begin position="214"/>
        <end position="376"/>
    </location>
</feature>
<dbReference type="PANTHER" id="PTHR12526:SF637">
    <property type="entry name" value="GLYCOSYLTRANSFERASE EPSF-RELATED"/>
    <property type="match status" value="1"/>
</dbReference>
<dbReference type="InterPro" id="IPR028098">
    <property type="entry name" value="Glyco_trans_4-like_N"/>
</dbReference>
<evidence type="ECO:0000259" key="1">
    <source>
        <dbReference type="Pfam" id="PF00534"/>
    </source>
</evidence>
<accession>A0ABV2PIH5</accession>
<dbReference type="Pfam" id="PF13439">
    <property type="entry name" value="Glyco_transf_4"/>
    <property type="match status" value="1"/>
</dbReference>
<gene>
    <name evidence="3" type="ORF">ABIA69_001854</name>
</gene>
<comment type="caution">
    <text evidence="3">The sequence shown here is derived from an EMBL/GenBank/DDBJ whole genome shotgun (WGS) entry which is preliminary data.</text>
</comment>
<dbReference type="PANTHER" id="PTHR12526">
    <property type="entry name" value="GLYCOSYLTRANSFERASE"/>
    <property type="match status" value="1"/>
</dbReference>
<dbReference type="SUPFAM" id="SSF53756">
    <property type="entry name" value="UDP-Glycosyltransferase/glycogen phosphorylase"/>
    <property type="match status" value="1"/>
</dbReference>
<evidence type="ECO:0000259" key="2">
    <source>
        <dbReference type="Pfam" id="PF13439"/>
    </source>
</evidence>
<dbReference type="Proteomes" id="UP001549363">
    <property type="component" value="Unassembled WGS sequence"/>
</dbReference>
<evidence type="ECO:0000313" key="3">
    <source>
        <dbReference type="EMBL" id="MET4560710.1"/>
    </source>
</evidence>
<organism evidence="3 4">
    <name type="scientific">Lysinibacillus parviboronicapiens</name>
    <dbReference type="NCBI Taxonomy" id="436516"/>
    <lineage>
        <taxon>Bacteria</taxon>
        <taxon>Bacillati</taxon>
        <taxon>Bacillota</taxon>
        <taxon>Bacilli</taxon>
        <taxon>Bacillales</taxon>
        <taxon>Bacillaceae</taxon>
        <taxon>Lysinibacillus</taxon>
    </lineage>
</organism>
<keyword evidence="4" id="KW-1185">Reference proteome</keyword>
<feature type="domain" description="Glycosyltransferase subfamily 4-like N-terminal" evidence="2">
    <location>
        <begin position="13"/>
        <end position="207"/>
    </location>
</feature>
<dbReference type="Pfam" id="PF00534">
    <property type="entry name" value="Glycos_transf_1"/>
    <property type="match status" value="1"/>
</dbReference>
<reference evidence="3 4" key="1">
    <citation type="submission" date="2024-06" db="EMBL/GenBank/DDBJ databases">
        <title>Sorghum-associated microbial communities from plants grown in Nebraska, USA.</title>
        <authorList>
            <person name="Schachtman D."/>
        </authorList>
    </citation>
    <scope>NUCLEOTIDE SEQUENCE [LARGE SCALE GENOMIC DNA]</scope>
    <source>
        <strain evidence="3 4">736</strain>
    </source>
</reference>
<dbReference type="Gene3D" id="3.40.50.2000">
    <property type="entry name" value="Glycogen Phosphorylase B"/>
    <property type="match status" value="2"/>
</dbReference>
<dbReference type="InterPro" id="IPR001296">
    <property type="entry name" value="Glyco_trans_1"/>
</dbReference>